<protein>
    <recommendedName>
        <fullName evidence="3">Lipopolysaccharide kinase (Kdo/WaaP) family protein</fullName>
    </recommendedName>
</protein>
<accession>A0A4D6XKY6</accession>
<dbReference type="Gene3D" id="1.10.510.10">
    <property type="entry name" value="Transferase(Phosphotransferase) domain 1"/>
    <property type="match status" value="1"/>
</dbReference>
<gene>
    <name evidence="1" type="ORF">E6B08_07780</name>
</gene>
<proteinExistence type="predicted"/>
<sequence length="279" mass="32533">MVGSTQFWHDEYPHTLQHRDTTLHFQSPIEPHTREAFEYLIEQKPTAKRVSAPLDCAVSKLFTKREKLDSLRKKWRVQRGNPKRNGMYDWSLEELINTREAALRGAPVPKLKGFGYRRSKLGLIQDVFLITELLANHVDGLTKVRENPQTVHHVIESTFELLYALHGQGITHMDLWAANVMLPEKGRAQAIDLENSFSEPTHYLNETLGFQCGFFYRREIYRYITEADYDAAVECALAKYFPEVERSHFDWVYEIAKHEDIGRLERREIFTRGGLNTHG</sequence>
<name>A0A4D6XKY6_PSEPU</name>
<evidence type="ECO:0008006" key="3">
    <source>
        <dbReference type="Google" id="ProtNLM"/>
    </source>
</evidence>
<dbReference type="SUPFAM" id="SSF56112">
    <property type="entry name" value="Protein kinase-like (PK-like)"/>
    <property type="match status" value="1"/>
</dbReference>
<organism evidence="1 2">
    <name type="scientific">Pseudomonas putida</name>
    <name type="common">Arthrobacter siderocapsulatus</name>
    <dbReference type="NCBI Taxonomy" id="303"/>
    <lineage>
        <taxon>Bacteria</taxon>
        <taxon>Pseudomonadati</taxon>
        <taxon>Pseudomonadota</taxon>
        <taxon>Gammaproteobacteria</taxon>
        <taxon>Pseudomonadales</taxon>
        <taxon>Pseudomonadaceae</taxon>
        <taxon>Pseudomonas</taxon>
    </lineage>
</organism>
<dbReference type="EMBL" id="CP039371">
    <property type="protein sequence ID" value="QCI15418.1"/>
    <property type="molecule type" value="Genomic_DNA"/>
</dbReference>
<dbReference type="AlphaFoldDB" id="A0A4D6XKY6"/>
<dbReference type="Pfam" id="PF06293">
    <property type="entry name" value="Kdo"/>
    <property type="match status" value="1"/>
</dbReference>
<dbReference type="InterPro" id="IPR011009">
    <property type="entry name" value="Kinase-like_dom_sf"/>
</dbReference>
<evidence type="ECO:0000313" key="2">
    <source>
        <dbReference type="Proteomes" id="UP000298551"/>
    </source>
</evidence>
<dbReference type="Proteomes" id="UP000298551">
    <property type="component" value="Chromosome"/>
</dbReference>
<evidence type="ECO:0000313" key="1">
    <source>
        <dbReference type="EMBL" id="QCI15418.1"/>
    </source>
</evidence>
<reference evidence="2" key="1">
    <citation type="submission" date="2019-04" db="EMBL/GenBank/DDBJ databases">
        <title>Genome sequence of Pseudomonas putida 1290, an auxin catabolizing strain.</title>
        <authorList>
            <person name="Laird T.S."/>
            <person name="Leveau J.H.J."/>
        </authorList>
    </citation>
    <scope>NUCLEOTIDE SEQUENCE [LARGE SCALE GENOMIC DNA]</scope>
    <source>
        <strain evidence="2">1290</strain>
    </source>
</reference>
<dbReference type="OrthoDB" id="6997192at2"/>